<keyword evidence="2" id="KW-1185">Reference proteome</keyword>
<dbReference type="Proteomes" id="UP000321261">
    <property type="component" value="Unassembled WGS sequence"/>
</dbReference>
<dbReference type="AlphaFoldDB" id="A0A561SYT5"/>
<sequence>MTVPVGLGPVPCEQSDGSTGDVFRVAFVQVLIGVMSFSYPGPAAGGQTQFARSSHVT</sequence>
<gene>
    <name evidence="1" type="ORF">FHX44_115930</name>
</gene>
<proteinExistence type="predicted"/>
<dbReference type="RefSeq" id="WP_170309087.1">
    <property type="nucleotide sequence ID" value="NZ_VIWU01000001.1"/>
</dbReference>
<organism evidence="1 2">
    <name type="scientific">Pseudonocardia hierapolitana</name>
    <dbReference type="NCBI Taxonomy" id="1128676"/>
    <lineage>
        <taxon>Bacteria</taxon>
        <taxon>Bacillati</taxon>
        <taxon>Actinomycetota</taxon>
        <taxon>Actinomycetes</taxon>
        <taxon>Pseudonocardiales</taxon>
        <taxon>Pseudonocardiaceae</taxon>
        <taxon>Pseudonocardia</taxon>
    </lineage>
</organism>
<accession>A0A561SYT5</accession>
<name>A0A561SYT5_9PSEU</name>
<evidence type="ECO:0000313" key="2">
    <source>
        <dbReference type="Proteomes" id="UP000321261"/>
    </source>
</evidence>
<reference evidence="1 2" key="1">
    <citation type="submission" date="2019-06" db="EMBL/GenBank/DDBJ databases">
        <title>Sequencing the genomes of 1000 actinobacteria strains.</title>
        <authorList>
            <person name="Klenk H.-P."/>
        </authorList>
    </citation>
    <scope>NUCLEOTIDE SEQUENCE [LARGE SCALE GENOMIC DNA]</scope>
    <source>
        <strain evidence="1 2">DSM 45671</strain>
    </source>
</reference>
<protein>
    <submittedName>
        <fullName evidence="1">Uncharacterized protein</fullName>
    </submittedName>
</protein>
<evidence type="ECO:0000313" key="1">
    <source>
        <dbReference type="EMBL" id="TWF79993.1"/>
    </source>
</evidence>
<dbReference type="EMBL" id="VIWU01000001">
    <property type="protein sequence ID" value="TWF79993.1"/>
    <property type="molecule type" value="Genomic_DNA"/>
</dbReference>
<comment type="caution">
    <text evidence="1">The sequence shown here is derived from an EMBL/GenBank/DDBJ whole genome shotgun (WGS) entry which is preliminary data.</text>
</comment>